<keyword evidence="4" id="KW-0862">Zinc</keyword>
<evidence type="ECO:0000256" key="8">
    <source>
        <dbReference type="PROSITE-ProRule" id="PRU00027"/>
    </source>
</evidence>
<evidence type="ECO:0000259" key="10">
    <source>
        <dbReference type="PROSITE" id="PS50808"/>
    </source>
</evidence>
<accession>A0A8B9Z148</accession>
<evidence type="ECO:0000256" key="5">
    <source>
        <dbReference type="ARBA" id="ARBA00023015"/>
    </source>
</evidence>
<evidence type="ECO:0000256" key="6">
    <source>
        <dbReference type="ARBA" id="ARBA00023163"/>
    </source>
</evidence>
<dbReference type="GO" id="GO:0003677">
    <property type="term" value="F:DNA binding"/>
    <property type="evidence" value="ECO:0007669"/>
    <property type="project" value="InterPro"/>
</dbReference>
<dbReference type="SUPFAM" id="SSF53098">
    <property type="entry name" value="Ribonuclease H-like"/>
    <property type="match status" value="1"/>
</dbReference>
<protein>
    <recommendedName>
        <fullName evidence="10">BED-type domain-containing protein</fullName>
    </recommendedName>
</protein>
<keyword evidence="2" id="KW-0479">Metal-binding</keyword>
<dbReference type="InterPro" id="IPR012337">
    <property type="entry name" value="RNaseH-like_sf"/>
</dbReference>
<keyword evidence="7" id="KW-0539">Nucleus</keyword>
<evidence type="ECO:0000256" key="9">
    <source>
        <dbReference type="SAM" id="MobiDB-lite"/>
    </source>
</evidence>
<dbReference type="InterPro" id="IPR052035">
    <property type="entry name" value="ZnF_BED_domain_contain"/>
</dbReference>
<keyword evidence="3 8" id="KW-0863">Zinc-finger</keyword>
<evidence type="ECO:0000256" key="1">
    <source>
        <dbReference type="ARBA" id="ARBA00004123"/>
    </source>
</evidence>
<dbReference type="InterPro" id="IPR003656">
    <property type="entry name" value="Znf_BED"/>
</dbReference>
<sequence>MVFNTYNMAAANLGPSSRRKREKGGGQEGTSTALYVDRRKSKVWNYYTKLGDAYVECNVCKKQLSFHNSTTTMREHLVRKHSIRDTLLSQLKDDQTSESDYVAQENAAKRSRQTTPESSLYHAASCSEPRTDVILELVLEMIFRDLHPLSVVKDKGFGLLIGYLEPNFTLPSPVQLSSMLWHRYNVVKQHLERYLQTAQAIVVCVEFWVSQLSQTYLTVTANFIDGEWRRARCIMETQQAHEDKAEEGDLGEKLSAVLSEFGLSSKSVFCVMHDSPQSTVANSQQLKNAYGWSSLCCAARTLHLCIKAGLEVEQVQEALSTARGIVRYFQQDAKATCSLNSKLEAINKTKLKLVMDVGSRWITTIEMCESLLDLKWAIMSVLEEHPKGTV</sequence>
<dbReference type="AlphaFoldDB" id="A0A8B9Z148"/>
<evidence type="ECO:0000256" key="4">
    <source>
        <dbReference type="ARBA" id="ARBA00022833"/>
    </source>
</evidence>
<dbReference type="GO" id="GO:0005634">
    <property type="term" value="C:nucleus"/>
    <property type="evidence" value="ECO:0007669"/>
    <property type="project" value="UniProtKB-SubCell"/>
</dbReference>
<dbReference type="SMART" id="SM00614">
    <property type="entry name" value="ZnF_BED"/>
    <property type="match status" value="1"/>
</dbReference>
<evidence type="ECO:0000256" key="2">
    <source>
        <dbReference type="ARBA" id="ARBA00022723"/>
    </source>
</evidence>
<keyword evidence="6" id="KW-0804">Transcription</keyword>
<evidence type="ECO:0000313" key="12">
    <source>
        <dbReference type="Proteomes" id="UP000694555"/>
    </source>
</evidence>
<comment type="subcellular location">
    <subcellularLocation>
        <location evidence="1">Nucleus</location>
    </subcellularLocation>
</comment>
<dbReference type="SUPFAM" id="SSF140996">
    <property type="entry name" value="Hermes dimerisation domain"/>
    <property type="match status" value="1"/>
</dbReference>
<keyword evidence="5" id="KW-0805">Transcription regulation</keyword>
<dbReference type="PANTHER" id="PTHR46481">
    <property type="entry name" value="ZINC FINGER BED DOMAIN-CONTAINING PROTEIN 4"/>
    <property type="match status" value="1"/>
</dbReference>
<dbReference type="PROSITE" id="PS50808">
    <property type="entry name" value="ZF_BED"/>
    <property type="match status" value="1"/>
</dbReference>
<dbReference type="Proteomes" id="UP000694555">
    <property type="component" value="Unplaced"/>
</dbReference>
<reference evidence="11" key="2">
    <citation type="submission" date="2025-09" db="UniProtKB">
        <authorList>
            <consortium name="Ensembl"/>
        </authorList>
    </citation>
    <scope>IDENTIFICATION</scope>
</reference>
<evidence type="ECO:0000256" key="3">
    <source>
        <dbReference type="ARBA" id="ARBA00022771"/>
    </source>
</evidence>
<name>A0A8B9Z148_9AVES</name>
<feature type="domain" description="BED-type" evidence="10">
    <location>
        <begin position="38"/>
        <end position="81"/>
    </location>
</feature>
<dbReference type="InterPro" id="IPR036236">
    <property type="entry name" value="Znf_C2H2_sf"/>
</dbReference>
<dbReference type="Pfam" id="PF02892">
    <property type="entry name" value="zf-BED"/>
    <property type="match status" value="1"/>
</dbReference>
<dbReference type="SUPFAM" id="SSF57667">
    <property type="entry name" value="beta-beta-alpha zinc fingers"/>
    <property type="match status" value="1"/>
</dbReference>
<evidence type="ECO:0000313" key="11">
    <source>
        <dbReference type="Ensembl" id="ENSBJAP00000000447.1"/>
    </source>
</evidence>
<dbReference type="GO" id="GO:0008270">
    <property type="term" value="F:zinc ion binding"/>
    <property type="evidence" value="ECO:0007669"/>
    <property type="project" value="UniProtKB-KW"/>
</dbReference>
<dbReference type="GO" id="GO:0009791">
    <property type="term" value="P:post-embryonic development"/>
    <property type="evidence" value="ECO:0007669"/>
    <property type="project" value="UniProtKB-ARBA"/>
</dbReference>
<feature type="region of interest" description="Disordered" evidence="9">
    <location>
        <begin position="13"/>
        <end position="32"/>
    </location>
</feature>
<evidence type="ECO:0000256" key="7">
    <source>
        <dbReference type="ARBA" id="ARBA00023242"/>
    </source>
</evidence>
<dbReference type="Ensembl" id="ENSBJAT00000000459.1">
    <property type="protein sequence ID" value="ENSBJAP00000000447.1"/>
    <property type="gene ID" value="ENSBJAG00000000395.1"/>
</dbReference>
<organism evidence="11 12">
    <name type="scientific">Buteo japonicus</name>
    <dbReference type="NCBI Taxonomy" id="224669"/>
    <lineage>
        <taxon>Eukaryota</taxon>
        <taxon>Metazoa</taxon>
        <taxon>Chordata</taxon>
        <taxon>Craniata</taxon>
        <taxon>Vertebrata</taxon>
        <taxon>Euteleostomi</taxon>
        <taxon>Archelosauria</taxon>
        <taxon>Archosauria</taxon>
        <taxon>Dinosauria</taxon>
        <taxon>Saurischia</taxon>
        <taxon>Theropoda</taxon>
        <taxon>Coelurosauria</taxon>
        <taxon>Aves</taxon>
        <taxon>Neognathae</taxon>
        <taxon>Neoaves</taxon>
        <taxon>Telluraves</taxon>
        <taxon>Accipitrimorphae</taxon>
        <taxon>Accipitriformes</taxon>
        <taxon>Accipitridae</taxon>
        <taxon>Accipitrinae</taxon>
        <taxon>Buteo</taxon>
    </lineage>
</organism>
<keyword evidence="12" id="KW-1185">Reference proteome</keyword>
<feature type="region of interest" description="Disordered" evidence="9">
    <location>
        <begin position="97"/>
        <end position="123"/>
    </location>
</feature>
<proteinExistence type="predicted"/>
<dbReference type="PANTHER" id="PTHR46481:SF10">
    <property type="entry name" value="ZINC FINGER BED DOMAIN-CONTAINING PROTEIN 39"/>
    <property type="match status" value="1"/>
</dbReference>
<reference evidence="11" key="1">
    <citation type="submission" date="2025-08" db="UniProtKB">
        <authorList>
            <consortium name="Ensembl"/>
        </authorList>
    </citation>
    <scope>IDENTIFICATION</scope>
</reference>